<dbReference type="NCBIfam" id="TIGR00711">
    <property type="entry name" value="efflux_EmrB"/>
    <property type="match status" value="1"/>
</dbReference>
<feature type="transmembrane region" description="Helical" evidence="7">
    <location>
        <begin position="416"/>
        <end position="433"/>
    </location>
</feature>
<gene>
    <name evidence="9" type="ORF">H4696_003884</name>
</gene>
<feature type="transmembrane region" description="Helical" evidence="7">
    <location>
        <begin position="236"/>
        <end position="257"/>
    </location>
</feature>
<dbReference type="EMBL" id="JADBEG010000001">
    <property type="protein sequence ID" value="MBE1496784.1"/>
    <property type="molecule type" value="Genomic_DNA"/>
</dbReference>
<evidence type="ECO:0000313" key="9">
    <source>
        <dbReference type="EMBL" id="MBE1496784.1"/>
    </source>
</evidence>
<feature type="transmembrane region" description="Helical" evidence="7">
    <location>
        <begin position="277"/>
        <end position="302"/>
    </location>
</feature>
<feature type="transmembrane region" description="Helical" evidence="7">
    <location>
        <begin position="445"/>
        <end position="464"/>
    </location>
</feature>
<feature type="transmembrane region" description="Helical" evidence="7">
    <location>
        <begin position="314"/>
        <end position="331"/>
    </location>
</feature>
<accession>A0ABR9I0Q2</accession>
<dbReference type="Gene3D" id="1.20.1250.20">
    <property type="entry name" value="MFS general substrate transporter like domains"/>
    <property type="match status" value="2"/>
</dbReference>
<evidence type="ECO:0000313" key="10">
    <source>
        <dbReference type="Proteomes" id="UP000631670"/>
    </source>
</evidence>
<keyword evidence="6 7" id="KW-0472">Membrane</keyword>
<dbReference type="InterPro" id="IPR004638">
    <property type="entry name" value="EmrB-like"/>
</dbReference>
<feature type="transmembrane region" description="Helical" evidence="7">
    <location>
        <begin position="147"/>
        <end position="171"/>
    </location>
</feature>
<organism evidence="9 10">
    <name type="scientific">Amycolatopsis lexingtonensis</name>
    <dbReference type="NCBI Taxonomy" id="218822"/>
    <lineage>
        <taxon>Bacteria</taxon>
        <taxon>Bacillati</taxon>
        <taxon>Actinomycetota</taxon>
        <taxon>Actinomycetes</taxon>
        <taxon>Pseudonocardiales</taxon>
        <taxon>Pseudonocardiaceae</taxon>
        <taxon>Amycolatopsis</taxon>
    </lineage>
</organism>
<dbReference type="PANTHER" id="PTHR42718:SF46">
    <property type="entry name" value="BLR6921 PROTEIN"/>
    <property type="match status" value="1"/>
</dbReference>
<dbReference type="RefSeq" id="WP_249026834.1">
    <property type="nucleotide sequence ID" value="NZ_JADBEG010000001.1"/>
</dbReference>
<keyword evidence="3" id="KW-1003">Cell membrane</keyword>
<dbReference type="Proteomes" id="UP000631670">
    <property type="component" value="Unassembled WGS sequence"/>
</dbReference>
<evidence type="ECO:0000256" key="2">
    <source>
        <dbReference type="ARBA" id="ARBA00022448"/>
    </source>
</evidence>
<dbReference type="InterPro" id="IPR011701">
    <property type="entry name" value="MFS"/>
</dbReference>
<reference evidence="9 10" key="1">
    <citation type="submission" date="2020-10" db="EMBL/GenBank/DDBJ databases">
        <title>Sequencing the genomes of 1000 actinobacteria strains.</title>
        <authorList>
            <person name="Klenk H.-P."/>
        </authorList>
    </citation>
    <scope>NUCLEOTIDE SEQUENCE [LARGE SCALE GENOMIC DNA]</scope>
    <source>
        <strain evidence="9 10">DSM 44653</strain>
    </source>
</reference>
<dbReference type="InterPro" id="IPR036259">
    <property type="entry name" value="MFS_trans_sf"/>
</dbReference>
<feature type="transmembrane region" description="Helical" evidence="7">
    <location>
        <begin position="114"/>
        <end position="135"/>
    </location>
</feature>
<comment type="caution">
    <text evidence="9">The sequence shown here is derived from an EMBL/GenBank/DDBJ whole genome shotgun (WGS) entry which is preliminary data.</text>
</comment>
<evidence type="ECO:0000256" key="6">
    <source>
        <dbReference type="ARBA" id="ARBA00023136"/>
    </source>
</evidence>
<dbReference type="SUPFAM" id="SSF103473">
    <property type="entry name" value="MFS general substrate transporter"/>
    <property type="match status" value="1"/>
</dbReference>
<evidence type="ECO:0000256" key="1">
    <source>
        <dbReference type="ARBA" id="ARBA00004651"/>
    </source>
</evidence>
<evidence type="ECO:0000256" key="5">
    <source>
        <dbReference type="ARBA" id="ARBA00022989"/>
    </source>
</evidence>
<keyword evidence="10" id="KW-1185">Reference proteome</keyword>
<keyword evidence="5 7" id="KW-1133">Transmembrane helix</keyword>
<feature type="transmembrane region" description="Helical" evidence="7">
    <location>
        <begin position="59"/>
        <end position="77"/>
    </location>
</feature>
<dbReference type="PANTHER" id="PTHR42718">
    <property type="entry name" value="MAJOR FACILITATOR SUPERFAMILY MULTIDRUG TRANSPORTER MFSC"/>
    <property type="match status" value="1"/>
</dbReference>
<proteinExistence type="predicted"/>
<feature type="transmembrane region" description="Helical" evidence="7">
    <location>
        <begin position="210"/>
        <end position="230"/>
    </location>
</feature>
<feature type="transmembrane region" description="Helical" evidence="7">
    <location>
        <begin position="89"/>
        <end position="108"/>
    </location>
</feature>
<keyword evidence="4 7" id="KW-0812">Transmembrane</keyword>
<protein>
    <submittedName>
        <fullName evidence="9">EmrB/QacA subfamily drug resistance transporter</fullName>
    </submittedName>
</protein>
<comment type="subcellular location">
    <subcellularLocation>
        <location evidence="1">Cell membrane</location>
        <topology evidence="1">Multi-pass membrane protein</topology>
    </subcellularLocation>
</comment>
<evidence type="ECO:0000256" key="3">
    <source>
        <dbReference type="ARBA" id="ARBA00022475"/>
    </source>
</evidence>
<dbReference type="InterPro" id="IPR020846">
    <property type="entry name" value="MFS_dom"/>
</dbReference>
<dbReference type="PROSITE" id="PS50850">
    <property type="entry name" value="MFS"/>
    <property type="match status" value="1"/>
</dbReference>
<evidence type="ECO:0000259" key="8">
    <source>
        <dbReference type="PROSITE" id="PS50850"/>
    </source>
</evidence>
<evidence type="ECO:0000256" key="7">
    <source>
        <dbReference type="SAM" id="Phobius"/>
    </source>
</evidence>
<feature type="transmembrane region" description="Helical" evidence="7">
    <location>
        <begin position="20"/>
        <end position="39"/>
    </location>
</feature>
<name>A0ABR9I0Q2_9PSEU</name>
<keyword evidence="2" id="KW-0813">Transport</keyword>
<feature type="domain" description="Major facilitator superfamily (MFS) profile" evidence="8">
    <location>
        <begin position="23"/>
        <end position="467"/>
    </location>
</feature>
<feature type="transmembrane region" description="Helical" evidence="7">
    <location>
        <begin position="177"/>
        <end position="198"/>
    </location>
</feature>
<evidence type="ECO:0000256" key="4">
    <source>
        <dbReference type="ARBA" id="ARBA00022692"/>
    </source>
</evidence>
<dbReference type="Pfam" id="PF07690">
    <property type="entry name" value="MFS_1"/>
    <property type="match status" value="1"/>
</dbReference>
<feature type="transmembrane region" description="Helical" evidence="7">
    <location>
        <begin position="374"/>
        <end position="395"/>
    </location>
</feature>
<feature type="transmembrane region" description="Helical" evidence="7">
    <location>
        <begin position="343"/>
        <end position="362"/>
    </location>
</feature>
<sequence length="482" mass="50085">MTRADATAAPATDDRIGWPVWRLALVIVFGAFASGLDASLTNIGLDTIGADLHAGLAEVQWVATAYIVALAVSLPLCGWLGRRLGPGRLWLMALVAFTVSSGLCAAAPDVGWLIGLRVVQGLAAGLMVPAGQTIIGQAVGAARLGRVMSTLGIAAALAPTLGPVVGGLVLHALSWEWLFLINLPIGAIGLLFGLRYVPRGERGGAAPLDWWGFVWIGGGLPLLVYALTAWSSAGTMAAWSVLVPLVLGVAGLTVFVLRTRRRANPLMDLGLYRRPVYVAASGAAVFSGALMFGAALVFPLYFEILHHDGVIGTGLRMLALGIGTAVALPVTGRLTDRYGGGVVATWGSVAALATTIVFLVAGADADADPVLIEVLLVLLGASVAATAVPPGIAAYQTVHPDQLPDATTQVNIVQRIGGALGGSLYTVTIANGLAAGEEHAFRGVFWWLTGSAVLALICSQWLRITLHRARTTREPLERTDEQ</sequence>